<dbReference type="Pfam" id="PF18135">
    <property type="entry name" value="Type_ISP_C"/>
    <property type="match status" value="1"/>
</dbReference>
<evidence type="ECO:0000313" key="7">
    <source>
        <dbReference type="EMBL" id="MPY47518.1"/>
    </source>
</evidence>
<dbReference type="EC" id="2.1.1.72" evidence="1"/>
<dbReference type="InterPro" id="IPR003356">
    <property type="entry name" value="DNA_methylase_A-5"/>
</dbReference>
<dbReference type="PRINTS" id="PR00507">
    <property type="entry name" value="N12N6MTFRASE"/>
</dbReference>
<keyword evidence="3" id="KW-0808">Transferase</keyword>
<dbReference type="GO" id="GO:0009007">
    <property type="term" value="F:site-specific DNA-methyltransferase (adenine-specific) activity"/>
    <property type="evidence" value="ECO:0007669"/>
    <property type="project" value="UniProtKB-EC"/>
</dbReference>
<dbReference type="InterPro" id="IPR050953">
    <property type="entry name" value="N4_N6_ade-DNA_methylase"/>
</dbReference>
<evidence type="ECO:0000256" key="3">
    <source>
        <dbReference type="ARBA" id="ARBA00022679"/>
    </source>
</evidence>
<dbReference type="GO" id="GO:0032259">
    <property type="term" value="P:methylation"/>
    <property type="evidence" value="ECO:0007669"/>
    <property type="project" value="UniProtKB-KW"/>
</dbReference>
<gene>
    <name evidence="7" type="ORF">FPZ41_02460</name>
</gene>
<keyword evidence="2 7" id="KW-0489">Methyltransferase</keyword>
<feature type="domain" description="DNA methylase adenine-specific" evidence="5">
    <location>
        <begin position="334"/>
        <end position="547"/>
    </location>
</feature>
<feature type="domain" description="Type ISP restriction-modification enzyme LLaBIII C-terminal specificity" evidence="6">
    <location>
        <begin position="712"/>
        <end position="1061"/>
    </location>
</feature>
<dbReference type="Proteomes" id="UP000373149">
    <property type="component" value="Unassembled WGS sequence"/>
</dbReference>
<name>A0A5N8WLY7_9ACTN</name>
<dbReference type="AlphaFoldDB" id="A0A5N8WLY7"/>
<organism evidence="7 8">
    <name type="scientific">Streptomyces acidicola</name>
    <dbReference type="NCBI Taxonomy" id="2596892"/>
    <lineage>
        <taxon>Bacteria</taxon>
        <taxon>Bacillati</taxon>
        <taxon>Actinomycetota</taxon>
        <taxon>Actinomycetes</taxon>
        <taxon>Kitasatosporales</taxon>
        <taxon>Streptomycetaceae</taxon>
        <taxon>Streptomyces</taxon>
    </lineage>
</organism>
<evidence type="ECO:0000259" key="5">
    <source>
        <dbReference type="Pfam" id="PF02384"/>
    </source>
</evidence>
<comment type="caution">
    <text evidence="7">The sequence shown here is derived from an EMBL/GenBank/DDBJ whole genome shotgun (WGS) entry which is preliminary data.</text>
</comment>
<dbReference type="GO" id="GO:0008170">
    <property type="term" value="F:N-methyltransferase activity"/>
    <property type="evidence" value="ECO:0007669"/>
    <property type="project" value="InterPro"/>
</dbReference>
<evidence type="ECO:0000256" key="1">
    <source>
        <dbReference type="ARBA" id="ARBA00011900"/>
    </source>
</evidence>
<dbReference type="Gene3D" id="3.40.50.150">
    <property type="entry name" value="Vaccinia Virus protein VP39"/>
    <property type="match status" value="1"/>
</dbReference>
<evidence type="ECO:0000259" key="6">
    <source>
        <dbReference type="Pfam" id="PF18135"/>
    </source>
</evidence>
<sequence length="1124" mass="126478">MYDSPGAGDCLGHFSFGGGDVSEDEYGWLRTAVSEFGEQCRQKLSGGGGQESAIRGPLEALLRTVGEHHQHHEVTWHDEFRIPDLGVRPDYAVRAKGELTGYIELKKPGLPVDPETFSKANREQWQKLRDLPNLLYSNGTEWRLFRHGEQLGEAVLFRGALKDAGDRLTPVDAAAFDALLRQFLRWAPPRITQVSRLVQHIAPLCRLLRSTVLEQLAFEARSSAADDDARAHPFTGLKNDWRRLLFPSADAATFADGYAQTVTFALLLARTEDIPLTPNAFHEIGRRLDADHALMGKSLQLLTDNVNERFTVTLDLLTRTIAEVDWPTIRSGNRDAYLHLYEHFLTVYDPALRQQSGSYYTPHEIVEEMVRLTEDVLRTRLGQEEGFGGEKVKIIDPAMGTGTFLHTVMERVAEQAMHRHGPAMARDAISRLASRLFGFELQMGPFAVAELRASDLLKKYRAALPREGLNLFVTDTLDNPFVEEEYLVSTYGALSDSRRRANRIKARTPVTAVIANPPYDDKAEGRGGWVEKRTDGRESPLLDDFRYPDNGRYEHMLKNMHVYFWRWATWKVFDAHPEDRHGVVCLITPSGWATGPGGRGMRDYLRRTCDEGWIINLSPEGQRSPVPCRVFPEVAQPLAIHIFVRRADAVRGPRHRARVHYREVTGRRADKFRQIRDIRLDDAGWRDAHDESPRPFTPSTRSGWEDFPELTDLFPWGSPGSKANRSWVSAPSPETLRRRWARMVRETDPAEKAKQFKETRDRTLTARREGLPGLGGPARPLAQETDTTPELIRIALRSFDRQYLIGDNRVLDYPRPDLWASLQPGQIFLNQQTSHAIDSGAALVATHLLPDTHYFNGRGGRTMPLLHPDGSPNTATGLLPYLARDLGLKQVTAQDLAAYAVAIAGHGGFTERFKEELLTPGVRLPLTRERELWETGVRLGHDVLWASTYGEGFVNPAEGRPARNVLFPYGDKRQVQYLTHIGDGLPDHIRHDAEAQTLYVGEGAFAPVPEAVWMYDVGGMRVVNKWFGYRKASPTSKRTSPLDDIHVDSWPHEWTTELIELLSVLRRLTDLSSAQGDLLTRVLDAGTVTIADLAATQVLPVMPGARKVRRRGQGTLFTDDLGDA</sequence>
<dbReference type="PANTHER" id="PTHR33841:SF1">
    <property type="entry name" value="DNA METHYLTRANSFERASE A"/>
    <property type="match status" value="1"/>
</dbReference>
<keyword evidence="8" id="KW-1185">Reference proteome</keyword>
<evidence type="ECO:0000313" key="8">
    <source>
        <dbReference type="Proteomes" id="UP000373149"/>
    </source>
</evidence>
<protein>
    <recommendedName>
        <fullName evidence="1">site-specific DNA-methyltransferase (adenine-specific)</fullName>
        <ecNumber evidence="1">2.1.1.72</ecNumber>
    </recommendedName>
</protein>
<proteinExistence type="predicted"/>
<dbReference type="EMBL" id="VMNX01000003">
    <property type="protein sequence ID" value="MPY47518.1"/>
    <property type="molecule type" value="Genomic_DNA"/>
</dbReference>
<evidence type="ECO:0000256" key="4">
    <source>
        <dbReference type="ARBA" id="ARBA00047942"/>
    </source>
</evidence>
<evidence type="ECO:0000256" key="2">
    <source>
        <dbReference type="ARBA" id="ARBA00022603"/>
    </source>
</evidence>
<dbReference type="InterPro" id="IPR029063">
    <property type="entry name" value="SAM-dependent_MTases_sf"/>
</dbReference>
<comment type="catalytic activity">
    <reaction evidence="4">
        <text>a 2'-deoxyadenosine in DNA + S-adenosyl-L-methionine = an N(6)-methyl-2'-deoxyadenosine in DNA + S-adenosyl-L-homocysteine + H(+)</text>
        <dbReference type="Rhea" id="RHEA:15197"/>
        <dbReference type="Rhea" id="RHEA-COMP:12418"/>
        <dbReference type="Rhea" id="RHEA-COMP:12419"/>
        <dbReference type="ChEBI" id="CHEBI:15378"/>
        <dbReference type="ChEBI" id="CHEBI:57856"/>
        <dbReference type="ChEBI" id="CHEBI:59789"/>
        <dbReference type="ChEBI" id="CHEBI:90615"/>
        <dbReference type="ChEBI" id="CHEBI:90616"/>
        <dbReference type="EC" id="2.1.1.72"/>
    </reaction>
</comment>
<dbReference type="PANTHER" id="PTHR33841">
    <property type="entry name" value="DNA METHYLTRANSFERASE YEEA-RELATED"/>
    <property type="match status" value="1"/>
</dbReference>
<dbReference type="SUPFAM" id="SSF53335">
    <property type="entry name" value="S-adenosyl-L-methionine-dependent methyltransferases"/>
    <property type="match status" value="1"/>
</dbReference>
<dbReference type="InterPro" id="IPR041635">
    <property type="entry name" value="Type_ISP_LLaBIII_C"/>
</dbReference>
<dbReference type="Pfam" id="PF02384">
    <property type="entry name" value="N6_Mtase"/>
    <property type="match status" value="1"/>
</dbReference>
<reference evidence="7 8" key="1">
    <citation type="submission" date="2019-09" db="EMBL/GenBank/DDBJ databases">
        <authorList>
            <person name="Duangmal K."/>
            <person name="Teo W.F.A."/>
            <person name="Lipun K."/>
        </authorList>
    </citation>
    <scope>NUCLEOTIDE SEQUENCE [LARGE SCALE GENOMIC DNA]</scope>
    <source>
        <strain evidence="7 8">K1PN6</strain>
    </source>
</reference>
<accession>A0A5N8WLY7</accession>
<dbReference type="GO" id="GO:0003677">
    <property type="term" value="F:DNA binding"/>
    <property type="evidence" value="ECO:0007669"/>
    <property type="project" value="InterPro"/>
</dbReference>